<dbReference type="EMBL" id="CP013979">
    <property type="protein sequence ID" value="ANJ28480.1"/>
    <property type="molecule type" value="Genomic_DNA"/>
</dbReference>
<dbReference type="KEGG" id="agy:ATC03_19060"/>
<dbReference type="Proteomes" id="UP000078437">
    <property type="component" value="Chromosome"/>
</dbReference>
<name>A0A191WJH6_9MICO</name>
<gene>
    <name evidence="1" type="ORF">ATC03_19060</name>
</gene>
<protein>
    <submittedName>
        <fullName evidence="1">Uncharacterized protein</fullName>
    </submittedName>
</protein>
<dbReference type="AlphaFoldDB" id="A0A191WJH6"/>
<sequence>MTCTVATTEPMPAARACGIRSLARVRLALIERVRELRMSRAGVTGTSAVGAGPRPDPTEAREAVAHYLSMHWVNR</sequence>
<proteinExistence type="predicted"/>
<evidence type="ECO:0000313" key="1">
    <source>
        <dbReference type="EMBL" id="ANJ28480.1"/>
    </source>
</evidence>
<reference evidence="2" key="2">
    <citation type="submission" date="2016-01" db="EMBL/GenBank/DDBJ databases">
        <title>Complete genome sequence of Agromyces aureus AR33T and comparison with related organisms.</title>
        <authorList>
            <person name="Corretto E."/>
            <person name="Antonielli L."/>
            <person name="Sessitsch A."/>
            <person name="Brader G."/>
        </authorList>
    </citation>
    <scope>NUCLEOTIDE SEQUENCE [LARGE SCALE GENOMIC DNA]</scope>
    <source>
        <strain evidence="2">AR33</strain>
    </source>
</reference>
<evidence type="ECO:0000313" key="2">
    <source>
        <dbReference type="Proteomes" id="UP000078437"/>
    </source>
</evidence>
<reference evidence="1 2" key="1">
    <citation type="journal article" date="2016" name="Int. J. Syst. Evol. Microbiol.">
        <title>Agromyces aureus sp. nov., isolated from the rhizosphere of Salix caprea L. grown in a heavy-metal-contaminated soil.</title>
        <authorList>
            <person name="Corretto E."/>
            <person name="Antonielli L."/>
            <person name="Sessitsch A."/>
            <person name="Compant S."/>
            <person name="Gorfer M."/>
            <person name="Kuffner M."/>
            <person name="Brader G."/>
        </authorList>
    </citation>
    <scope>NUCLEOTIDE SEQUENCE [LARGE SCALE GENOMIC DNA]</scope>
    <source>
        <strain evidence="1 2">AR33</strain>
    </source>
</reference>
<organism evidence="1 2">
    <name type="scientific">Agromyces aureus</name>
    <dbReference type="NCBI Taxonomy" id="453304"/>
    <lineage>
        <taxon>Bacteria</taxon>
        <taxon>Bacillati</taxon>
        <taxon>Actinomycetota</taxon>
        <taxon>Actinomycetes</taxon>
        <taxon>Micrococcales</taxon>
        <taxon>Microbacteriaceae</taxon>
        <taxon>Agromyces</taxon>
    </lineage>
</organism>
<accession>A0A191WJH6</accession>
<dbReference type="STRING" id="453304.ATC03_19060"/>
<keyword evidence="2" id="KW-1185">Reference proteome</keyword>
<dbReference type="RefSeq" id="WP_067880666.1">
    <property type="nucleotide sequence ID" value="NZ_CP013979.1"/>
</dbReference>